<dbReference type="EMBL" id="JBEPSM010000005">
    <property type="protein sequence ID" value="MET4636589.1"/>
    <property type="molecule type" value="Genomic_DNA"/>
</dbReference>
<organism evidence="1 2">
    <name type="scientific">Kaistia defluvii</name>
    <dbReference type="NCBI Taxonomy" id="410841"/>
    <lineage>
        <taxon>Bacteria</taxon>
        <taxon>Pseudomonadati</taxon>
        <taxon>Pseudomonadota</taxon>
        <taxon>Alphaproteobacteria</taxon>
        <taxon>Hyphomicrobiales</taxon>
        <taxon>Kaistiaceae</taxon>
        <taxon>Kaistia</taxon>
    </lineage>
</organism>
<evidence type="ECO:0000313" key="2">
    <source>
        <dbReference type="Proteomes" id="UP001549321"/>
    </source>
</evidence>
<reference evidence="1 2" key="1">
    <citation type="submission" date="2024-06" db="EMBL/GenBank/DDBJ databases">
        <title>Sorghum-associated microbial communities from plants grown in Nebraska, USA.</title>
        <authorList>
            <person name="Schachtman D."/>
        </authorList>
    </citation>
    <scope>NUCLEOTIDE SEQUENCE [LARGE SCALE GENOMIC DNA]</scope>
    <source>
        <strain evidence="1 2">3207</strain>
    </source>
</reference>
<gene>
    <name evidence="1" type="ORF">ABIE08_004552</name>
</gene>
<accession>A0ABV2R5M8</accession>
<dbReference type="RefSeq" id="WP_354554286.1">
    <property type="nucleotide sequence ID" value="NZ_JBEPSM010000005.1"/>
</dbReference>
<keyword evidence="2" id="KW-1185">Reference proteome</keyword>
<sequence>MLNQPDIPVPLLAAFSTRVTLPLRDTARLLNMDESTLREHALAGNIRFVQMGLGTKSIRRAFRLSDVLEFLEKMSRVACPPVGVKTRRVSSTAGPILLGFTAMREQYQAEKRQKQELAKRARQR</sequence>
<protein>
    <recommendedName>
        <fullName evidence="3">Helix-turn-helix domain-containing protein</fullName>
    </recommendedName>
</protein>
<dbReference type="Proteomes" id="UP001549321">
    <property type="component" value="Unassembled WGS sequence"/>
</dbReference>
<evidence type="ECO:0000313" key="1">
    <source>
        <dbReference type="EMBL" id="MET4636589.1"/>
    </source>
</evidence>
<name>A0ABV2R5M8_9HYPH</name>
<evidence type="ECO:0008006" key="3">
    <source>
        <dbReference type="Google" id="ProtNLM"/>
    </source>
</evidence>
<comment type="caution">
    <text evidence="1">The sequence shown here is derived from an EMBL/GenBank/DDBJ whole genome shotgun (WGS) entry which is preliminary data.</text>
</comment>
<proteinExistence type="predicted"/>